<accession>A0ABW4LJX0</accession>
<protein>
    <recommendedName>
        <fullName evidence="1">protein acetyllysine N-acetyltransferase</fullName>
        <ecNumber evidence="1">2.3.1.286</ecNumber>
    </recommendedName>
</protein>
<keyword evidence="4" id="KW-0479">Metal-binding</keyword>
<dbReference type="SUPFAM" id="SSF52467">
    <property type="entry name" value="DHS-like NAD/FAD-binding domain"/>
    <property type="match status" value="1"/>
</dbReference>
<name>A0ABW4LJX0_9BACI</name>
<dbReference type="PANTHER" id="PTHR11085:SF10">
    <property type="entry name" value="NAD-DEPENDENT PROTEIN DEACYLASE SIRTUIN-5, MITOCHONDRIAL-RELATED"/>
    <property type="match status" value="1"/>
</dbReference>
<dbReference type="Proteomes" id="UP001597214">
    <property type="component" value="Unassembled WGS sequence"/>
</dbReference>
<gene>
    <name evidence="6" type="ORF">ACFSCX_02860</name>
</gene>
<dbReference type="InterPro" id="IPR003000">
    <property type="entry name" value="Sirtuin"/>
</dbReference>
<dbReference type="PANTHER" id="PTHR11085">
    <property type="entry name" value="NAD-DEPENDENT PROTEIN DEACYLASE SIRTUIN-5, MITOCHONDRIAL-RELATED"/>
    <property type="match status" value="1"/>
</dbReference>
<feature type="binding site" evidence="4">
    <location>
        <position position="124"/>
    </location>
    <ligand>
        <name>Zn(2+)</name>
        <dbReference type="ChEBI" id="CHEBI:29105"/>
    </ligand>
</feature>
<keyword evidence="7" id="KW-1185">Reference proteome</keyword>
<dbReference type="RefSeq" id="WP_377926594.1">
    <property type="nucleotide sequence ID" value="NZ_JBHUEM010000003.1"/>
</dbReference>
<dbReference type="GO" id="GO:0034979">
    <property type="term" value="F:NAD-dependent protein lysine deacetylase activity"/>
    <property type="evidence" value="ECO:0007669"/>
    <property type="project" value="UniProtKB-EC"/>
</dbReference>
<dbReference type="EMBL" id="JBHUEM010000003">
    <property type="protein sequence ID" value="MFD1735495.1"/>
    <property type="molecule type" value="Genomic_DNA"/>
</dbReference>
<feature type="binding site" evidence="4">
    <location>
        <position position="127"/>
    </location>
    <ligand>
        <name>Zn(2+)</name>
        <dbReference type="ChEBI" id="CHEBI:29105"/>
    </ligand>
</feature>
<keyword evidence="3" id="KW-0520">NAD</keyword>
<dbReference type="InterPro" id="IPR026590">
    <property type="entry name" value="Ssirtuin_cat_dom"/>
</dbReference>
<dbReference type="EC" id="2.3.1.286" evidence="1"/>
<organism evidence="6 7">
    <name type="scientific">Bacillus salitolerans</name>
    <dbReference type="NCBI Taxonomy" id="1437434"/>
    <lineage>
        <taxon>Bacteria</taxon>
        <taxon>Bacillati</taxon>
        <taxon>Bacillota</taxon>
        <taxon>Bacilli</taxon>
        <taxon>Bacillales</taxon>
        <taxon>Bacillaceae</taxon>
        <taxon>Bacillus</taxon>
    </lineage>
</organism>
<keyword evidence="6" id="KW-0012">Acyltransferase</keyword>
<evidence type="ECO:0000256" key="3">
    <source>
        <dbReference type="ARBA" id="ARBA00023027"/>
    </source>
</evidence>
<evidence type="ECO:0000313" key="7">
    <source>
        <dbReference type="Proteomes" id="UP001597214"/>
    </source>
</evidence>
<dbReference type="Gene3D" id="3.40.50.1220">
    <property type="entry name" value="TPP-binding domain"/>
    <property type="match status" value="1"/>
</dbReference>
<dbReference type="InterPro" id="IPR029035">
    <property type="entry name" value="DHS-like_NAD/FAD-binding_dom"/>
</dbReference>
<evidence type="ECO:0000256" key="1">
    <source>
        <dbReference type="ARBA" id="ARBA00012928"/>
    </source>
</evidence>
<dbReference type="Pfam" id="PF02146">
    <property type="entry name" value="SIR2"/>
    <property type="match status" value="1"/>
</dbReference>
<evidence type="ECO:0000313" key="6">
    <source>
        <dbReference type="EMBL" id="MFD1735495.1"/>
    </source>
</evidence>
<reference evidence="7" key="1">
    <citation type="journal article" date="2019" name="Int. J. Syst. Evol. Microbiol.">
        <title>The Global Catalogue of Microorganisms (GCM) 10K type strain sequencing project: providing services to taxonomists for standard genome sequencing and annotation.</title>
        <authorList>
            <consortium name="The Broad Institute Genomics Platform"/>
            <consortium name="The Broad Institute Genome Sequencing Center for Infectious Disease"/>
            <person name="Wu L."/>
            <person name="Ma J."/>
        </authorList>
    </citation>
    <scope>NUCLEOTIDE SEQUENCE [LARGE SCALE GENOMIC DNA]</scope>
    <source>
        <strain evidence="7">CCUG 49339</strain>
    </source>
</reference>
<dbReference type="InterPro" id="IPR050134">
    <property type="entry name" value="NAD-dep_sirtuin_deacylases"/>
</dbReference>
<keyword evidence="2 6" id="KW-0808">Transferase</keyword>
<comment type="caution">
    <text evidence="6">The sequence shown here is derived from an EMBL/GenBank/DDBJ whole genome shotgun (WGS) entry which is preliminary data.</text>
</comment>
<feature type="domain" description="Deacetylase sirtuin-type" evidence="5">
    <location>
        <begin position="1"/>
        <end position="242"/>
    </location>
</feature>
<evidence type="ECO:0000259" key="5">
    <source>
        <dbReference type="PROSITE" id="PS50305"/>
    </source>
</evidence>
<dbReference type="Gene3D" id="3.30.1600.10">
    <property type="entry name" value="SIR2/SIRT2 'Small Domain"/>
    <property type="match status" value="1"/>
</dbReference>
<sequence length="242" mass="26961">MKQLVKWLLESTYTVVFTGAGMSTESGLPDFRSALRGIWKNRNPIELASVQAMKHNRDAFLDFYTERIKGVKQCIPNAGHFTLAKWEGLGFVKSIITQNVDGFHHQAGSKNISELHGTLRSVHCEQCNKSFSNDRFLQFHYTCECGGAIRPSVVLFGEGLPMHALQMAEAESAKSDLFIVLGSSLQVSPANYFPVLAKEHGAKLVIVNLENTELDYLADLLIQDESIGEVLSRLDMEINRSI</sequence>
<feature type="binding site" evidence="4">
    <location>
        <position position="145"/>
    </location>
    <ligand>
        <name>Zn(2+)</name>
        <dbReference type="ChEBI" id="CHEBI:29105"/>
    </ligand>
</feature>
<feature type="active site" description="Proton acceptor" evidence="4">
    <location>
        <position position="116"/>
    </location>
</feature>
<evidence type="ECO:0000256" key="2">
    <source>
        <dbReference type="ARBA" id="ARBA00022679"/>
    </source>
</evidence>
<evidence type="ECO:0000256" key="4">
    <source>
        <dbReference type="PROSITE-ProRule" id="PRU00236"/>
    </source>
</evidence>
<feature type="binding site" evidence="4">
    <location>
        <position position="143"/>
    </location>
    <ligand>
        <name>Zn(2+)</name>
        <dbReference type="ChEBI" id="CHEBI:29105"/>
    </ligand>
</feature>
<keyword evidence="4" id="KW-0862">Zinc</keyword>
<dbReference type="NCBIfam" id="NF001753">
    <property type="entry name" value="PRK00481.1-3"/>
    <property type="match status" value="1"/>
</dbReference>
<dbReference type="PROSITE" id="PS50305">
    <property type="entry name" value="SIRTUIN"/>
    <property type="match status" value="1"/>
</dbReference>
<proteinExistence type="predicted"/>
<dbReference type="InterPro" id="IPR026591">
    <property type="entry name" value="Sirtuin_cat_small_dom_sf"/>
</dbReference>